<comment type="caution">
    <text evidence="1">The sequence shown here is derived from an EMBL/GenBank/DDBJ whole genome shotgun (WGS) entry which is preliminary data.</text>
</comment>
<accession>A0A917V0F6</accession>
<proteinExistence type="predicted"/>
<evidence type="ECO:0008006" key="3">
    <source>
        <dbReference type="Google" id="ProtNLM"/>
    </source>
</evidence>
<organism evidence="1 2">
    <name type="scientific">Pseudomonas matsuisoli</name>
    <dbReference type="NCBI Taxonomy" id="1515666"/>
    <lineage>
        <taxon>Bacteria</taxon>
        <taxon>Pseudomonadati</taxon>
        <taxon>Pseudomonadota</taxon>
        <taxon>Gammaproteobacteria</taxon>
        <taxon>Pseudomonadales</taxon>
        <taxon>Pseudomonadaceae</taxon>
        <taxon>Pseudomonas</taxon>
    </lineage>
</organism>
<dbReference type="AlphaFoldDB" id="A0A917V0F6"/>
<dbReference type="Proteomes" id="UP000635983">
    <property type="component" value="Unassembled WGS sequence"/>
</dbReference>
<reference evidence="1" key="1">
    <citation type="journal article" date="2014" name="Int. J. Syst. Evol. Microbiol.">
        <title>Complete genome sequence of Corynebacterium casei LMG S-19264T (=DSM 44701T), isolated from a smear-ripened cheese.</title>
        <authorList>
            <consortium name="US DOE Joint Genome Institute (JGI-PGF)"/>
            <person name="Walter F."/>
            <person name="Albersmeier A."/>
            <person name="Kalinowski J."/>
            <person name="Ruckert C."/>
        </authorList>
    </citation>
    <scope>NUCLEOTIDE SEQUENCE</scope>
    <source>
        <strain evidence="1">JCM 30078</strain>
    </source>
</reference>
<sequence length="85" mass="8883">MQISGSAFTAGISTFQSGQQRVERAAGNIASATVDAPSRVEGRSDAVDTAKNMVELKQGQYQAEIGAKVVKTADEVLGTLIDIRA</sequence>
<protein>
    <recommendedName>
        <fullName evidence="3">Pyrroloquinoline quinone biosynthesis protein PqqE</fullName>
    </recommendedName>
</protein>
<evidence type="ECO:0000313" key="2">
    <source>
        <dbReference type="Proteomes" id="UP000635983"/>
    </source>
</evidence>
<evidence type="ECO:0000313" key="1">
    <source>
        <dbReference type="EMBL" id="GGK04463.1"/>
    </source>
</evidence>
<dbReference type="RefSeq" id="WP_188984627.1">
    <property type="nucleotide sequence ID" value="NZ_BMPO01000008.1"/>
</dbReference>
<reference evidence="1" key="2">
    <citation type="submission" date="2020-09" db="EMBL/GenBank/DDBJ databases">
        <authorList>
            <person name="Sun Q."/>
            <person name="Ohkuma M."/>
        </authorList>
    </citation>
    <scope>NUCLEOTIDE SEQUENCE</scope>
    <source>
        <strain evidence="1">JCM 30078</strain>
    </source>
</reference>
<keyword evidence="2" id="KW-1185">Reference proteome</keyword>
<name>A0A917V0F6_9PSED</name>
<dbReference type="EMBL" id="BMPO01000008">
    <property type="protein sequence ID" value="GGK04463.1"/>
    <property type="molecule type" value="Genomic_DNA"/>
</dbReference>
<gene>
    <name evidence="1" type="ORF">GCM10009304_33100</name>
</gene>